<dbReference type="InterPro" id="IPR024132">
    <property type="entry name" value="Akirin"/>
</dbReference>
<evidence type="ECO:0000313" key="5">
    <source>
        <dbReference type="EMBL" id="MPC35928.1"/>
    </source>
</evidence>
<dbReference type="GO" id="GO:0005634">
    <property type="term" value="C:nucleus"/>
    <property type="evidence" value="ECO:0007669"/>
    <property type="project" value="UniProtKB-SubCell"/>
</dbReference>
<accession>A0A5B7ERN0</accession>
<dbReference type="GO" id="GO:0003712">
    <property type="term" value="F:transcription coregulator activity"/>
    <property type="evidence" value="ECO:0007669"/>
    <property type="project" value="TreeGrafter"/>
</dbReference>
<evidence type="ECO:0000256" key="1">
    <source>
        <dbReference type="ARBA" id="ARBA00004123"/>
    </source>
</evidence>
<proteinExistence type="inferred from homology"/>
<dbReference type="AlphaFoldDB" id="A0A5B7ERN0"/>
<keyword evidence="6" id="KW-1185">Reference proteome</keyword>
<dbReference type="PANTHER" id="PTHR13293:SF6">
    <property type="entry name" value="AKIRIN-RELATED"/>
    <property type="match status" value="1"/>
</dbReference>
<feature type="compositionally biased region" description="Low complexity" evidence="4">
    <location>
        <begin position="123"/>
        <end position="146"/>
    </location>
</feature>
<evidence type="ECO:0000313" key="6">
    <source>
        <dbReference type="Proteomes" id="UP000324222"/>
    </source>
</evidence>
<keyword evidence="3" id="KW-0539">Nucleus</keyword>
<comment type="similarity">
    <text evidence="2">Belongs to the akirin family.</text>
</comment>
<comment type="subcellular location">
    <subcellularLocation>
        <location evidence="1">Nucleus</location>
    </subcellularLocation>
</comment>
<evidence type="ECO:0000256" key="4">
    <source>
        <dbReference type="SAM" id="MobiDB-lite"/>
    </source>
</evidence>
<dbReference type="PANTHER" id="PTHR13293">
    <property type="entry name" value="AKIRIN-RELATED"/>
    <property type="match status" value="1"/>
</dbReference>
<dbReference type="GO" id="GO:0045089">
    <property type="term" value="P:positive regulation of innate immune response"/>
    <property type="evidence" value="ECO:0007669"/>
    <property type="project" value="TreeGrafter"/>
</dbReference>
<dbReference type="Proteomes" id="UP000324222">
    <property type="component" value="Unassembled WGS sequence"/>
</dbReference>
<reference evidence="5 6" key="1">
    <citation type="submission" date="2019-05" db="EMBL/GenBank/DDBJ databases">
        <title>Another draft genome of Portunus trituberculatus and its Hox gene families provides insights of decapod evolution.</title>
        <authorList>
            <person name="Jeong J.-H."/>
            <person name="Song I."/>
            <person name="Kim S."/>
            <person name="Choi T."/>
            <person name="Kim D."/>
            <person name="Ryu S."/>
            <person name="Kim W."/>
        </authorList>
    </citation>
    <scope>NUCLEOTIDE SEQUENCE [LARGE SCALE GENOMIC DNA]</scope>
    <source>
        <tissue evidence="5">Muscle</tissue>
    </source>
</reference>
<evidence type="ECO:0000256" key="3">
    <source>
        <dbReference type="ARBA" id="ARBA00023242"/>
    </source>
</evidence>
<gene>
    <name evidence="5" type="primary">akirin</name>
    <name evidence="5" type="ORF">E2C01_029367</name>
</gene>
<dbReference type="CDD" id="cd22240">
    <property type="entry name" value="akirin"/>
    <property type="match status" value="1"/>
</dbReference>
<protein>
    <submittedName>
        <fullName evidence="5">Akirin</fullName>
    </submittedName>
</protein>
<feature type="compositionally biased region" description="Polar residues" evidence="4">
    <location>
        <begin position="61"/>
        <end position="71"/>
    </location>
</feature>
<feature type="region of interest" description="Disordered" evidence="4">
    <location>
        <begin position="41"/>
        <end position="74"/>
    </location>
</feature>
<sequence>MACVTLKRSLEFDPLHHGSCTPRPHKRRRCMPMCVSPQSAAAATARHTESQSPFSEDGSEEQTALLDSSGPQKAHHVVITEQIAQNVREEIRRLKRRKILQCGERSMDCEGGYESPASPPSPASLTSPLPSPSSSASASVASLHPSQHSSLSKDKPLFTFRQVNLICEQLLRERETNIREEYDKVLASKLAEQYDCFVRFTTDQIQQRLSQAALPSYLS</sequence>
<dbReference type="GO" id="GO:0000785">
    <property type="term" value="C:chromatin"/>
    <property type="evidence" value="ECO:0007669"/>
    <property type="project" value="TreeGrafter"/>
</dbReference>
<comment type="caution">
    <text evidence="5">The sequence shown here is derived from an EMBL/GenBank/DDBJ whole genome shotgun (WGS) entry which is preliminary data.</text>
</comment>
<dbReference type="OrthoDB" id="10039914at2759"/>
<evidence type="ECO:0000256" key="2">
    <source>
        <dbReference type="ARBA" id="ARBA00005625"/>
    </source>
</evidence>
<name>A0A5B7ERN0_PORTR</name>
<dbReference type="GO" id="GO:0045944">
    <property type="term" value="P:positive regulation of transcription by RNA polymerase II"/>
    <property type="evidence" value="ECO:0007669"/>
    <property type="project" value="TreeGrafter"/>
</dbReference>
<organism evidence="5 6">
    <name type="scientific">Portunus trituberculatus</name>
    <name type="common">Swimming crab</name>
    <name type="synonym">Neptunus trituberculatus</name>
    <dbReference type="NCBI Taxonomy" id="210409"/>
    <lineage>
        <taxon>Eukaryota</taxon>
        <taxon>Metazoa</taxon>
        <taxon>Ecdysozoa</taxon>
        <taxon>Arthropoda</taxon>
        <taxon>Crustacea</taxon>
        <taxon>Multicrustacea</taxon>
        <taxon>Malacostraca</taxon>
        <taxon>Eumalacostraca</taxon>
        <taxon>Eucarida</taxon>
        <taxon>Decapoda</taxon>
        <taxon>Pleocyemata</taxon>
        <taxon>Brachyura</taxon>
        <taxon>Eubrachyura</taxon>
        <taxon>Portunoidea</taxon>
        <taxon>Portunidae</taxon>
        <taxon>Portuninae</taxon>
        <taxon>Portunus</taxon>
    </lineage>
</organism>
<feature type="region of interest" description="Disordered" evidence="4">
    <location>
        <begin position="109"/>
        <end position="151"/>
    </location>
</feature>
<dbReference type="EMBL" id="VSRR010003383">
    <property type="protein sequence ID" value="MPC35928.1"/>
    <property type="molecule type" value="Genomic_DNA"/>
</dbReference>